<dbReference type="FunFam" id="2.60.40.10:FF:000004">
    <property type="entry name" value="DCC isoform 1"/>
    <property type="match status" value="1"/>
</dbReference>
<evidence type="ECO:0000256" key="7">
    <source>
        <dbReference type="SAM" id="SignalP"/>
    </source>
</evidence>
<feature type="signal peptide" evidence="7">
    <location>
        <begin position="1"/>
        <end position="19"/>
    </location>
</feature>
<dbReference type="PROSITE" id="PS50853">
    <property type="entry name" value="FN3"/>
    <property type="match status" value="4"/>
</dbReference>
<reference evidence="10" key="1">
    <citation type="submission" date="2020-03" db="EMBL/GenBank/DDBJ databases">
        <authorList>
            <person name="Chebbi M.A."/>
            <person name="Drezen J.M."/>
        </authorList>
    </citation>
    <scope>NUCLEOTIDE SEQUENCE</scope>
    <source>
        <tissue evidence="10">Whole body</tissue>
    </source>
</reference>
<dbReference type="PANTHER" id="PTHR44170:SF6">
    <property type="entry name" value="CONTACTIN"/>
    <property type="match status" value="1"/>
</dbReference>
<evidence type="ECO:0000256" key="5">
    <source>
        <dbReference type="ARBA" id="ARBA00023180"/>
    </source>
</evidence>
<dbReference type="Pfam" id="PF00041">
    <property type="entry name" value="fn3"/>
    <property type="match status" value="3"/>
</dbReference>
<dbReference type="CDD" id="cd00037">
    <property type="entry name" value="CLECT"/>
    <property type="match status" value="1"/>
</dbReference>
<dbReference type="InterPro" id="IPR003599">
    <property type="entry name" value="Ig_sub"/>
</dbReference>
<gene>
    <name evidence="10" type="ORF">G9C98_003571</name>
</gene>
<feature type="chain" id="PRO_5035270208" description="Contactin" evidence="7">
    <location>
        <begin position="20"/>
        <end position="1222"/>
    </location>
</feature>
<keyword evidence="2" id="KW-0677">Repeat</keyword>
<dbReference type="SMART" id="SM00060">
    <property type="entry name" value="FN3"/>
    <property type="match status" value="4"/>
</dbReference>
<sequence length="1222" mass="138422">MEYKMLLACLLMSITLIVGQNIYLDQALFKCPKYWVRHQESCYRFVTSPIKRREEARKICETYQSDLVSINTIEEHTYFLKELQWRDPQHRTWYTGGKLLGGYWSNEADGFSLSAVETAIFPEPNDGVVREFLAYSYSPGLQKWGLKKVTANEEHFYICEAHISNLANLIEDERDYTYGIEIENPLRIPRGPYFTTQPQSQVYDSAEQYKLINEVTLKCHAEGYPTPTYKWFRENYINGRAHAEVIDPLRDNRYTVTGGNLVIHKPVQIIDSGSYHCKASNKFGTIISETVKIEFSQILEFNLKRSEERGDQNWGKTVYCDPPVHYPDVNYYWARDYYPNFVEQDQRVFVSKDGALYFSALEPIDAGVYSCSVQSTASRTGRQGPFFPLRVDHQSSFQQIKFANNFPKTFPDTPVVGDSVTFECVAFGYPVPSYNWTRIGAPMPRGAIFASSNRLLTINNIKIEDQGPYECRASNGHGDIVGRVELSLQAKPNFTIPLEDKHADKDQDLTWTCEAFGVPDVTYSWFKNGELLNIFDLPLEDRDRFTIYDNVLKIQRLDPERDPGMYQCSATNVLKTVYSSAQLRVLSMKPSFKKHPMEPEIYAAERGNVTIVCNPEAAPRPKFVWKKDGNIIGSGGKRTILENGNLIITRVSKDDEGFYVCVASNQYGTDESRGRLIVLRGPQFVEQLGPSILVSVMYNWTLRCRADIDPLLDIAYIWKHNGLEIREKDLMTNPRYQIYDGTFHLINITLSDAGEYECVLKSAVGTISSKSTMIVYGPPGPPGGVVVHIMKTSASLVWTNGAKNGRDIIMYSINARTSYGDWFTIADNVTAIEVDRYTGRQQAEIENILIPFTTYEFRVKAANDLGYGPYSLPSPKYSTPSAKPQNAPKNVGGGGGKVGELTITWDPLPQAYHNGRNVYYKIFWRLKGKEYEFQSFLLENYGNIGSYVVSISPENYFLEYEVKVQVFNEIGEGPTSDIAVIYSAEDLPIIQPQGVAAFSYNSTSLNVTWQAIPPIRESLKGLLIGHRIKYWQANKTEDESSFLLSRGQRNWSLIVGLQADTEYNVKVMAYNSAGPGPASERYLQRTFRKAPQNPPTSVFPYEVNPSTIRVTWRFVQPDWGEEPLDGFKIRVWEVDQDMSTANDTIVTAGSKLEAYVRNLSPGKTYNLRILGFSKGGDGRMSSPPLTFQMGDPAQFRNSASGNSFDVSIGIIFLVVLRQLALI</sequence>
<dbReference type="PANTHER" id="PTHR44170">
    <property type="entry name" value="PROTEIN SIDEKICK"/>
    <property type="match status" value="1"/>
</dbReference>
<dbReference type="PROSITE" id="PS50835">
    <property type="entry name" value="IG_LIKE"/>
    <property type="match status" value="6"/>
</dbReference>
<dbReference type="InterPro" id="IPR001304">
    <property type="entry name" value="C-type_lectin-like"/>
</dbReference>
<accession>A0A8J5RGE4</accession>
<evidence type="ECO:0000259" key="8">
    <source>
        <dbReference type="PROSITE" id="PS50835"/>
    </source>
</evidence>
<keyword evidence="7" id="KW-0732">Signal</keyword>
<feature type="domain" description="Ig-like" evidence="8">
    <location>
        <begin position="407"/>
        <end position="487"/>
    </location>
</feature>
<feature type="domain" description="Fibronectin type-III" evidence="9">
    <location>
        <begin position="991"/>
        <end position="1093"/>
    </location>
</feature>
<evidence type="ECO:0000313" key="11">
    <source>
        <dbReference type="Proteomes" id="UP000729913"/>
    </source>
</evidence>
<dbReference type="InterPro" id="IPR003961">
    <property type="entry name" value="FN3_dom"/>
</dbReference>
<feature type="domain" description="Fibronectin type-III" evidence="9">
    <location>
        <begin position="887"/>
        <end position="986"/>
    </location>
</feature>
<keyword evidence="5" id="KW-0325">Glycoprotein</keyword>
<name>A0A8J5RGE4_9HYME</name>
<reference evidence="10" key="2">
    <citation type="submission" date="2021-04" db="EMBL/GenBank/DDBJ databases">
        <title>Genome-wide patterns of bracovirus chromosomal integration into multiple host tissues during parasitism.</title>
        <authorList>
            <person name="Chebbi M.A.C."/>
        </authorList>
    </citation>
    <scope>NUCLEOTIDE SEQUENCE</scope>
    <source>
        <tissue evidence="10">Whole body</tissue>
    </source>
</reference>
<evidence type="ECO:0000256" key="6">
    <source>
        <dbReference type="ARBA" id="ARBA00023319"/>
    </source>
</evidence>
<evidence type="ECO:0000313" key="10">
    <source>
        <dbReference type="EMBL" id="KAG8039264.1"/>
    </source>
</evidence>
<keyword evidence="11" id="KW-1185">Reference proteome</keyword>
<dbReference type="InterPro" id="IPR003598">
    <property type="entry name" value="Ig_sub2"/>
</dbReference>
<dbReference type="SMART" id="SM00409">
    <property type="entry name" value="IG"/>
    <property type="match status" value="6"/>
</dbReference>
<dbReference type="CDD" id="cd00063">
    <property type="entry name" value="FN3"/>
    <property type="match status" value="4"/>
</dbReference>
<organism evidence="10 11">
    <name type="scientific">Cotesia typhae</name>
    <dbReference type="NCBI Taxonomy" id="2053667"/>
    <lineage>
        <taxon>Eukaryota</taxon>
        <taxon>Metazoa</taxon>
        <taxon>Ecdysozoa</taxon>
        <taxon>Arthropoda</taxon>
        <taxon>Hexapoda</taxon>
        <taxon>Insecta</taxon>
        <taxon>Pterygota</taxon>
        <taxon>Neoptera</taxon>
        <taxon>Endopterygota</taxon>
        <taxon>Hymenoptera</taxon>
        <taxon>Apocrita</taxon>
        <taxon>Ichneumonoidea</taxon>
        <taxon>Braconidae</taxon>
        <taxon>Microgastrinae</taxon>
        <taxon>Cotesia</taxon>
    </lineage>
</organism>
<dbReference type="Pfam" id="PF00047">
    <property type="entry name" value="ig"/>
    <property type="match status" value="1"/>
</dbReference>
<keyword evidence="6" id="KW-0393">Immunoglobulin domain</keyword>
<evidence type="ECO:0000259" key="9">
    <source>
        <dbReference type="PROSITE" id="PS50853"/>
    </source>
</evidence>
<dbReference type="GO" id="GO:0030424">
    <property type="term" value="C:axon"/>
    <property type="evidence" value="ECO:0007669"/>
    <property type="project" value="TreeGrafter"/>
</dbReference>
<dbReference type="FunFam" id="2.60.40.10:FF:001529">
    <property type="entry name" value="Cell adhesion molecule"/>
    <property type="match status" value="1"/>
</dbReference>
<protein>
    <recommendedName>
        <fullName evidence="12">Contactin</fullName>
    </recommendedName>
</protein>
<comment type="subcellular location">
    <subcellularLocation>
        <location evidence="1">Membrane</location>
    </subcellularLocation>
</comment>
<feature type="domain" description="Fibronectin type-III" evidence="9">
    <location>
        <begin position="778"/>
        <end position="882"/>
    </location>
</feature>
<evidence type="ECO:0008006" key="12">
    <source>
        <dbReference type="Google" id="ProtNLM"/>
    </source>
</evidence>
<feature type="domain" description="Fibronectin type-III" evidence="9">
    <location>
        <begin position="1094"/>
        <end position="1192"/>
    </location>
</feature>
<dbReference type="OrthoDB" id="3666223at2759"/>
<feature type="domain" description="Ig-like" evidence="8">
    <location>
        <begin position="310"/>
        <end position="382"/>
    </location>
</feature>
<evidence type="ECO:0000256" key="3">
    <source>
        <dbReference type="ARBA" id="ARBA00023136"/>
    </source>
</evidence>
<evidence type="ECO:0000256" key="1">
    <source>
        <dbReference type="ARBA" id="ARBA00004370"/>
    </source>
</evidence>
<dbReference type="Proteomes" id="UP000729913">
    <property type="component" value="Unassembled WGS sequence"/>
</dbReference>
<dbReference type="Pfam" id="PF05473">
    <property type="entry name" value="UL45"/>
    <property type="match status" value="1"/>
</dbReference>
<dbReference type="EMBL" id="JAAOIC020000039">
    <property type="protein sequence ID" value="KAG8039264.1"/>
    <property type="molecule type" value="Genomic_DNA"/>
</dbReference>
<feature type="domain" description="Ig-like" evidence="8">
    <location>
        <begin position="590"/>
        <end position="677"/>
    </location>
</feature>
<dbReference type="InterPro" id="IPR013151">
    <property type="entry name" value="Immunoglobulin_dom"/>
</dbReference>
<dbReference type="GO" id="GO:0098609">
    <property type="term" value="P:cell-cell adhesion"/>
    <property type="evidence" value="ECO:0007669"/>
    <property type="project" value="TreeGrafter"/>
</dbReference>
<dbReference type="InterPro" id="IPR007110">
    <property type="entry name" value="Ig-like_dom"/>
</dbReference>
<dbReference type="GO" id="GO:0005886">
    <property type="term" value="C:plasma membrane"/>
    <property type="evidence" value="ECO:0007669"/>
    <property type="project" value="TreeGrafter"/>
</dbReference>
<feature type="domain" description="Ig-like" evidence="8">
    <location>
        <begin position="192"/>
        <end position="294"/>
    </location>
</feature>
<evidence type="ECO:0000256" key="2">
    <source>
        <dbReference type="ARBA" id="ARBA00022737"/>
    </source>
</evidence>
<feature type="domain" description="Ig-like" evidence="8">
    <location>
        <begin position="682"/>
        <end position="768"/>
    </location>
</feature>
<evidence type="ECO:0000256" key="4">
    <source>
        <dbReference type="ARBA" id="ARBA00023157"/>
    </source>
</evidence>
<comment type="caution">
    <text evidence="10">The sequence shown here is derived from an EMBL/GenBank/DDBJ whole genome shotgun (WGS) entry which is preliminary data.</text>
</comment>
<dbReference type="FunFam" id="2.60.40.10:FF:000064">
    <property type="entry name" value="Contactin 1"/>
    <property type="match status" value="1"/>
</dbReference>
<keyword evidence="3" id="KW-0472">Membrane</keyword>
<proteinExistence type="predicted"/>
<dbReference type="GO" id="GO:0007411">
    <property type="term" value="P:axon guidance"/>
    <property type="evidence" value="ECO:0007669"/>
    <property type="project" value="TreeGrafter"/>
</dbReference>
<keyword evidence="4" id="KW-1015">Disulfide bond</keyword>
<dbReference type="AlphaFoldDB" id="A0A8J5RGE4"/>
<feature type="domain" description="Ig-like" evidence="8">
    <location>
        <begin position="492"/>
        <end position="587"/>
    </location>
</feature>
<dbReference type="Pfam" id="PF13927">
    <property type="entry name" value="Ig_3"/>
    <property type="match status" value="4"/>
</dbReference>
<dbReference type="FunFam" id="2.60.40.10:FF:000035">
    <property type="entry name" value="Contactin 1"/>
    <property type="match status" value="1"/>
</dbReference>
<dbReference type="SMART" id="SM00034">
    <property type="entry name" value="CLECT"/>
    <property type="match status" value="1"/>
</dbReference>
<dbReference type="SMART" id="SM00408">
    <property type="entry name" value="IGc2"/>
    <property type="match status" value="5"/>
</dbReference>